<feature type="transmembrane region" description="Helical" evidence="1">
    <location>
        <begin position="56"/>
        <end position="74"/>
    </location>
</feature>
<protein>
    <recommendedName>
        <fullName evidence="4">Lipoprotein SmpA/OmlA domain-containing protein</fullName>
    </recommendedName>
</protein>
<reference evidence="3" key="1">
    <citation type="journal article" date="2019" name="Int. J. Syst. Evol. Microbiol.">
        <title>The Global Catalogue of Microorganisms (GCM) 10K type strain sequencing project: providing services to taxonomists for standard genome sequencing and annotation.</title>
        <authorList>
            <consortium name="The Broad Institute Genomics Platform"/>
            <consortium name="The Broad Institute Genome Sequencing Center for Infectious Disease"/>
            <person name="Wu L."/>
            <person name="Ma J."/>
        </authorList>
    </citation>
    <scope>NUCLEOTIDE SEQUENCE [LARGE SCALE GENOMIC DNA]</scope>
    <source>
        <strain evidence="3">CGMCC 4.1467</strain>
    </source>
</reference>
<keyword evidence="1" id="KW-0472">Membrane</keyword>
<accession>A0ABW2LG24</accession>
<evidence type="ECO:0000256" key="1">
    <source>
        <dbReference type="SAM" id="Phobius"/>
    </source>
</evidence>
<keyword evidence="1" id="KW-0812">Transmembrane</keyword>
<evidence type="ECO:0000313" key="2">
    <source>
        <dbReference type="EMBL" id="MFC7339726.1"/>
    </source>
</evidence>
<dbReference type="Proteomes" id="UP001596472">
    <property type="component" value="Unassembled WGS sequence"/>
</dbReference>
<comment type="caution">
    <text evidence="2">The sequence shown here is derived from an EMBL/GenBank/DDBJ whole genome shotgun (WGS) entry which is preliminary data.</text>
</comment>
<name>A0ABW2LG24_9BACT</name>
<gene>
    <name evidence="2" type="ORF">ACFQY0_21255</name>
</gene>
<dbReference type="RefSeq" id="WP_379717066.1">
    <property type="nucleotide sequence ID" value="NZ_JBHTBS010000067.1"/>
</dbReference>
<evidence type="ECO:0008006" key="4">
    <source>
        <dbReference type="Google" id="ProtNLM"/>
    </source>
</evidence>
<feature type="non-terminal residue" evidence="2">
    <location>
        <position position="1"/>
    </location>
</feature>
<proteinExistence type="predicted"/>
<keyword evidence="3" id="KW-1185">Reference proteome</keyword>
<evidence type="ECO:0000313" key="3">
    <source>
        <dbReference type="Proteomes" id="UP001596472"/>
    </source>
</evidence>
<dbReference type="EMBL" id="JBHTBS010000067">
    <property type="protein sequence ID" value="MFC7339726.1"/>
    <property type="molecule type" value="Genomic_DNA"/>
</dbReference>
<keyword evidence="1" id="KW-1133">Transmembrane helix</keyword>
<organism evidence="2 3">
    <name type="scientific">Haloferula chungangensis</name>
    <dbReference type="NCBI Taxonomy" id="1048331"/>
    <lineage>
        <taxon>Bacteria</taxon>
        <taxon>Pseudomonadati</taxon>
        <taxon>Verrucomicrobiota</taxon>
        <taxon>Verrucomicrobiia</taxon>
        <taxon>Verrucomicrobiales</taxon>
        <taxon>Verrucomicrobiaceae</taxon>
        <taxon>Haloferula</taxon>
    </lineage>
</organism>
<sequence length="185" mass="20925">IQQKRKSNKANQGDPYKRFCYIIFHYYYHLSASRSPPFVARVTCSLTLGSKMKNPIVISILVVGLLVGGGYLLTRPTPLAEIPQSERCAEMCDRRDSGSIRNLEGKTKQEIRRILGDPQNHDDEGEVWIWLFQWDDYKARGLPTDWRTMASNSPGDGLWIGFDSSDRASTFLYSLSAADPPAGRH</sequence>